<dbReference type="RefSeq" id="WP_244411848.1">
    <property type="nucleotide sequence ID" value="NZ_AP025564.1"/>
</dbReference>
<evidence type="ECO:0000259" key="3">
    <source>
        <dbReference type="Pfam" id="PF02036"/>
    </source>
</evidence>
<dbReference type="Pfam" id="PF02036">
    <property type="entry name" value="SCP2"/>
    <property type="match status" value="1"/>
</dbReference>
<dbReference type="Gene3D" id="3.30.1050.10">
    <property type="entry name" value="SCP2 sterol-binding domain"/>
    <property type="match status" value="1"/>
</dbReference>
<reference evidence="5 6" key="1">
    <citation type="submission" date="2022-01" db="EMBL/GenBank/DDBJ databases">
        <title>Novel bile acid biosynthetic pathways are enriched in the microbiome of centenarians.</title>
        <authorList>
            <person name="Sato Y."/>
            <person name="Atarashi K."/>
            <person name="Plichta R.D."/>
            <person name="Arai Y."/>
            <person name="Sasajima S."/>
            <person name="Kearney M.S."/>
            <person name="Suda W."/>
            <person name="Takeshita K."/>
            <person name="Sasaki T."/>
            <person name="Okamoto S."/>
            <person name="Skelly N.A."/>
            <person name="Okamura Y."/>
            <person name="Vlamakis H."/>
            <person name="Li Y."/>
            <person name="Tanoue T."/>
            <person name="Takei H."/>
            <person name="Nittono H."/>
            <person name="Narushima S."/>
            <person name="Irie J."/>
            <person name="Itoh H."/>
            <person name="Moriya K."/>
            <person name="Sugiura Y."/>
            <person name="Suematsu M."/>
            <person name="Moritoki N."/>
            <person name="Shibata S."/>
            <person name="Littman R.D."/>
            <person name="Fischbach A.M."/>
            <person name="Uwamino Y."/>
            <person name="Inoue T."/>
            <person name="Honda A."/>
            <person name="Hattori M."/>
            <person name="Murai T."/>
            <person name="Xavier J.R."/>
            <person name="Hirose N."/>
            <person name="Honda K."/>
        </authorList>
    </citation>
    <scope>NUCLEOTIDE SEQUENCE [LARGE SCALE GENOMIC DNA]</scope>
    <source>
        <strain evidence="5 6">CE91-St30</strain>
    </source>
</reference>
<feature type="domain" description="Flavodoxin-like fold" evidence="4">
    <location>
        <begin position="1"/>
        <end position="109"/>
    </location>
</feature>
<feature type="domain" description="SCP2" evidence="3">
    <location>
        <begin position="276"/>
        <end position="347"/>
    </location>
</feature>
<protein>
    <recommendedName>
        <fullName evidence="7">NADPH-dependent FMN reductase</fullName>
    </recommendedName>
</protein>
<dbReference type="InterPro" id="IPR003680">
    <property type="entry name" value="Flavodoxin_fold"/>
</dbReference>
<keyword evidence="1" id="KW-0285">Flavoprotein</keyword>
<evidence type="ECO:0000256" key="1">
    <source>
        <dbReference type="ARBA" id="ARBA00022630"/>
    </source>
</evidence>
<dbReference type="EMBL" id="AP025564">
    <property type="protein sequence ID" value="BDE95483.1"/>
    <property type="molecule type" value="Genomic_DNA"/>
</dbReference>
<dbReference type="Pfam" id="PF02525">
    <property type="entry name" value="Flavodoxin_2"/>
    <property type="match status" value="1"/>
</dbReference>
<evidence type="ECO:0000256" key="2">
    <source>
        <dbReference type="ARBA" id="ARBA00022643"/>
    </source>
</evidence>
<evidence type="ECO:0000259" key="4">
    <source>
        <dbReference type="Pfam" id="PF02525"/>
    </source>
</evidence>
<dbReference type="PANTHER" id="PTHR43278">
    <property type="entry name" value="NAD(P)H-DEPENDENT FMN-CONTAINING OXIDOREDUCTASE YWQN-RELATED"/>
    <property type="match status" value="1"/>
</dbReference>
<evidence type="ECO:0008006" key="7">
    <source>
        <dbReference type="Google" id="ProtNLM"/>
    </source>
</evidence>
<accession>A0ABM7WGW7</accession>
<dbReference type="InterPro" id="IPR003033">
    <property type="entry name" value="SCP2_sterol-bd_dom"/>
</dbReference>
<dbReference type="InterPro" id="IPR029039">
    <property type="entry name" value="Flavoprotein-like_sf"/>
</dbReference>
<dbReference type="Proteomes" id="UP001320544">
    <property type="component" value="Chromosome"/>
</dbReference>
<dbReference type="Gene3D" id="3.40.50.360">
    <property type="match status" value="1"/>
</dbReference>
<keyword evidence="2" id="KW-0288">FMN</keyword>
<sequence>MNILYLNGSPRKHASATKKLADAFVAGMREAAPSSTVDEIVLYDKSIAACRGCFGCWHRTPGVCVIRDDMGDLLVSFRRADVIVWSMPLYYFGMPSKAKAFLDRLMPNNSPLFEERNGSIRHPQTYDAASQSHVLISTCGFQTTERNFEALALQFDLLCGERVSKVLCPVGGAFAAERPGRAARTRLDEVRVAGAMYAVPKSIPLNTERLLSTPVFDPDRYMAVVNRVAAIAKTPPGKERTPPSNRANAILEAFAARYCENLEPDDALAVECAFSDEPSRAVLLCEARTCTVRPAPDGRTQTRIEADVALWERIVSGETSITDALLDGTLRVWGDFEAVLRFEDLFEGVEV</sequence>
<evidence type="ECO:0000313" key="5">
    <source>
        <dbReference type="EMBL" id="BDE95483.1"/>
    </source>
</evidence>
<keyword evidence="6" id="KW-1185">Reference proteome</keyword>
<dbReference type="InterPro" id="IPR051796">
    <property type="entry name" value="ISF_SsuE-like"/>
</dbReference>
<evidence type="ECO:0000313" key="6">
    <source>
        <dbReference type="Proteomes" id="UP001320544"/>
    </source>
</evidence>
<dbReference type="InterPro" id="IPR036527">
    <property type="entry name" value="SCP2_sterol-bd_dom_sf"/>
</dbReference>
<dbReference type="SUPFAM" id="SSF55718">
    <property type="entry name" value="SCP-like"/>
    <property type="match status" value="1"/>
</dbReference>
<proteinExistence type="predicted"/>
<name>A0ABM7WGW7_9ACTN</name>
<dbReference type="PANTHER" id="PTHR43278:SF2">
    <property type="entry name" value="IRON-SULFUR FLAVOPROTEIN"/>
    <property type="match status" value="1"/>
</dbReference>
<gene>
    <name evidence="5" type="ORF">CE91St30_08160</name>
</gene>
<organism evidence="5 6">
    <name type="scientific">Raoultibacter timonensis</name>
    <dbReference type="NCBI Taxonomy" id="1907662"/>
    <lineage>
        <taxon>Bacteria</taxon>
        <taxon>Bacillati</taxon>
        <taxon>Actinomycetota</taxon>
        <taxon>Coriobacteriia</taxon>
        <taxon>Eggerthellales</taxon>
        <taxon>Eggerthellaceae</taxon>
        <taxon>Raoultibacter</taxon>
    </lineage>
</organism>
<dbReference type="SUPFAM" id="SSF52218">
    <property type="entry name" value="Flavoproteins"/>
    <property type="match status" value="1"/>
</dbReference>